<dbReference type="AlphaFoldDB" id="A0A8J3ZWG7"/>
<dbReference type="Proteomes" id="UP000635606">
    <property type="component" value="Unassembled WGS sequence"/>
</dbReference>
<sequence length="172" mass="18236">MLGPLAAALLFVSGCTSGDRADRSTTDAADTTPPSGLCVRLGNDLLRKLAPNFDTATWSGMDRACTRMDTGPGGALLDITLHDEPNYTDTECASEKIEATEFAVWLSADELTDVGEQACGYTVEGPGNRVDVWIVARRGPVHVRISYSRHGEELAAAKKNVKEVANAALALA</sequence>
<protein>
    <recommendedName>
        <fullName evidence="3">DUF3558 domain-containing protein</fullName>
    </recommendedName>
</protein>
<organism evidence="1 2">
    <name type="scientific">Virgisporangium ochraceum</name>
    <dbReference type="NCBI Taxonomy" id="65505"/>
    <lineage>
        <taxon>Bacteria</taxon>
        <taxon>Bacillati</taxon>
        <taxon>Actinomycetota</taxon>
        <taxon>Actinomycetes</taxon>
        <taxon>Micromonosporales</taxon>
        <taxon>Micromonosporaceae</taxon>
        <taxon>Virgisporangium</taxon>
    </lineage>
</organism>
<proteinExistence type="predicted"/>
<dbReference type="EMBL" id="BOPH01000088">
    <property type="protein sequence ID" value="GIJ71309.1"/>
    <property type="molecule type" value="Genomic_DNA"/>
</dbReference>
<evidence type="ECO:0000313" key="2">
    <source>
        <dbReference type="Proteomes" id="UP000635606"/>
    </source>
</evidence>
<name>A0A8J3ZWG7_9ACTN</name>
<accession>A0A8J3ZWG7</accession>
<keyword evidence="2" id="KW-1185">Reference proteome</keyword>
<comment type="caution">
    <text evidence="1">The sequence shown here is derived from an EMBL/GenBank/DDBJ whole genome shotgun (WGS) entry which is preliminary data.</text>
</comment>
<evidence type="ECO:0008006" key="3">
    <source>
        <dbReference type="Google" id="ProtNLM"/>
    </source>
</evidence>
<reference evidence="1" key="1">
    <citation type="submission" date="2021-01" db="EMBL/GenBank/DDBJ databases">
        <title>Whole genome shotgun sequence of Virgisporangium ochraceum NBRC 16418.</title>
        <authorList>
            <person name="Komaki H."/>
            <person name="Tamura T."/>
        </authorList>
    </citation>
    <scope>NUCLEOTIDE SEQUENCE</scope>
    <source>
        <strain evidence="1">NBRC 16418</strain>
    </source>
</reference>
<gene>
    <name evidence="1" type="ORF">Voc01_062260</name>
</gene>
<evidence type="ECO:0000313" key="1">
    <source>
        <dbReference type="EMBL" id="GIJ71309.1"/>
    </source>
</evidence>